<proteinExistence type="predicted"/>
<dbReference type="OrthoDB" id="783427at2759"/>
<protein>
    <submittedName>
        <fullName evidence="2">Uncharacterized protein</fullName>
    </submittedName>
</protein>
<dbReference type="Proteomes" id="UP001152484">
    <property type="component" value="Unassembled WGS sequence"/>
</dbReference>
<reference evidence="2" key="1">
    <citation type="submission" date="2022-07" db="EMBL/GenBank/DDBJ databases">
        <authorList>
            <person name="Macas J."/>
            <person name="Novak P."/>
            <person name="Neumann P."/>
        </authorList>
    </citation>
    <scope>NUCLEOTIDE SEQUENCE</scope>
</reference>
<accession>A0A9P0YZ28</accession>
<evidence type="ECO:0000256" key="1">
    <source>
        <dbReference type="SAM" id="Phobius"/>
    </source>
</evidence>
<comment type="caution">
    <text evidence="2">The sequence shown here is derived from an EMBL/GenBank/DDBJ whole genome shotgun (WGS) entry which is preliminary data.</text>
</comment>
<dbReference type="PANTHER" id="PTHR35297:SF2">
    <property type="entry name" value="PROTEIN, PUTATIVE-RELATED"/>
    <property type="match status" value="1"/>
</dbReference>
<name>A0A9P0YZ28_CUSEU</name>
<keyword evidence="3" id="KW-1185">Reference proteome</keyword>
<keyword evidence="1" id="KW-1133">Transmembrane helix</keyword>
<organism evidence="2 3">
    <name type="scientific">Cuscuta europaea</name>
    <name type="common">European dodder</name>
    <dbReference type="NCBI Taxonomy" id="41803"/>
    <lineage>
        <taxon>Eukaryota</taxon>
        <taxon>Viridiplantae</taxon>
        <taxon>Streptophyta</taxon>
        <taxon>Embryophyta</taxon>
        <taxon>Tracheophyta</taxon>
        <taxon>Spermatophyta</taxon>
        <taxon>Magnoliopsida</taxon>
        <taxon>eudicotyledons</taxon>
        <taxon>Gunneridae</taxon>
        <taxon>Pentapetalae</taxon>
        <taxon>asterids</taxon>
        <taxon>lamiids</taxon>
        <taxon>Solanales</taxon>
        <taxon>Convolvulaceae</taxon>
        <taxon>Cuscuteae</taxon>
        <taxon>Cuscuta</taxon>
        <taxon>Cuscuta subgen. Cuscuta</taxon>
    </lineage>
</organism>
<dbReference type="AlphaFoldDB" id="A0A9P0YZ28"/>
<keyword evidence="1" id="KW-0472">Membrane</keyword>
<gene>
    <name evidence="2" type="ORF">CEURO_LOCUS7645</name>
</gene>
<evidence type="ECO:0000313" key="3">
    <source>
        <dbReference type="Proteomes" id="UP001152484"/>
    </source>
</evidence>
<feature type="transmembrane region" description="Helical" evidence="1">
    <location>
        <begin position="60"/>
        <end position="78"/>
    </location>
</feature>
<sequence>MHRQSLGSPGSKNLNGHGVIVGGRDDGFQAALPATESSHSNYDEGEGRKSLKRVSKAEKYVHLIPLLTVFCFLVLYLSSHRPTENDLAQFNGFKPFQKPKGAIEAESGGIADLHGVLEIEKTDALAIRSLRNLREIDGRMNSRYRFHRKIANF</sequence>
<dbReference type="PANTHER" id="PTHR35297">
    <property type="entry name" value="PROTEIN, PUTATIVE-RELATED"/>
    <property type="match status" value="1"/>
</dbReference>
<dbReference type="EMBL" id="CAMAPE010000013">
    <property type="protein sequence ID" value="CAH9080779.1"/>
    <property type="molecule type" value="Genomic_DNA"/>
</dbReference>
<evidence type="ECO:0000313" key="2">
    <source>
        <dbReference type="EMBL" id="CAH9080779.1"/>
    </source>
</evidence>
<keyword evidence="1" id="KW-0812">Transmembrane</keyword>